<dbReference type="KEGG" id="lez:GLE_1659"/>
<dbReference type="GO" id="GO:0008757">
    <property type="term" value="F:S-adenosylmethionine-dependent methyltransferase activity"/>
    <property type="evidence" value="ECO:0007669"/>
    <property type="project" value="InterPro"/>
</dbReference>
<proteinExistence type="predicted"/>
<dbReference type="Pfam" id="PF08241">
    <property type="entry name" value="Methyltransf_11"/>
    <property type="match status" value="1"/>
</dbReference>
<dbReference type="PATRIC" id="fig|69.6.peg.1638"/>
<dbReference type="RefSeq" id="WP_057946954.1">
    <property type="nucleotide sequence ID" value="NZ_CP067396.1"/>
</dbReference>
<dbReference type="STRING" id="69.GLE_1659"/>
<dbReference type="EMBL" id="CP013140">
    <property type="protein sequence ID" value="ALN57016.1"/>
    <property type="molecule type" value="Genomic_DNA"/>
</dbReference>
<gene>
    <name evidence="1" type="ORF">GLE_1659</name>
</gene>
<dbReference type="InterPro" id="IPR013216">
    <property type="entry name" value="Methyltransf_11"/>
</dbReference>
<name>A0A0S2DF94_LYSEN</name>
<evidence type="ECO:0000313" key="1">
    <source>
        <dbReference type="EMBL" id="ALN57016.1"/>
    </source>
</evidence>
<organism evidence="1 2">
    <name type="scientific">Lysobacter enzymogenes</name>
    <dbReference type="NCBI Taxonomy" id="69"/>
    <lineage>
        <taxon>Bacteria</taxon>
        <taxon>Pseudomonadati</taxon>
        <taxon>Pseudomonadota</taxon>
        <taxon>Gammaproteobacteria</taxon>
        <taxon>Lysobacterales</taxon>
        <taxon>Lysobacteraceae</taxon>
        <taxon>Lysobacter</taxon>
    </lineage>
</organism>
<reference evidence="1 2" key="1">
    <citation type="submission" date="2015-11" db="EMBL/GenBank/DDBJ databases">
        <title>Genome sequences of Lysobacter enzymogenes strain C3 and Lysobacter antibioticus ATCC 29479.</title>
        <authorList>
            <person name="Kobayashi D.Y."/>
        </authorList>
    </citation>
    <scope>NUCLEOTIDE SEQUENCE [LARGE SCALE GENOMIC DNA]</scope>
    <source>
        <strain evidence="1 2">C3</strain>
    </source>
</reference>
<dbReference type="AlphaFoldDB" id="A0A0S2DF94"/>
<protein>
    <submittedName>
        <fullName evidence="1">Uncharacterized protein</fullName>
    </submittedName>
</protein>
<evidence type="ECO:0000313" key="2">
    <source>
        <dbReference type="Proteomes" id="UP000061569"/>
    </source>
</evidence>
<dbReference type="Gene3D" id="3.40.50.150">
    <property type="entry name" value="Vaccinia Virus protein VP39"/>
    <property type="match status" value="1"/>
</dbReference>
<dbReference type="Proteomes" id="UP000061569">
    <property type="component" value="Chromosome"/>
</dbReference>
<sequence>MPALSHGRQPDPGHGPGPAPGQGAALRWFGEVSGHGLLEVESGAMARVLGASPPLPWAWFGVAAAQPPHGRGVALRRSAEGFDGALRCRLPLPLASEAFGAVLLQHVFDDGADPLPLLGECARILAPGGRLWLATLNPWSPYRLRWARSGLRARDAGHWQAALRSSGFAADPVSLQWLGPRWRAAHGEAGGIGAADVLRAGLALSLTKRVHAAIPPTRLQQLRWQTGLVPRDAAAQRGAAARKREDGAG</sequence>
<dbReference type="InterPro" id="IPR029063">
    <property type="entry name" value="SAM-dependent_MTases_sf"/>
</dbReference>
<accession>A0A0S2DF94</accession>
<dbReference type="SUPFAM" id="SSF53335">
    <property type="entry name" value="S-adenosyl-L-methionine-dependent methyltransferases"/>
    <property type="match status" value="1"/>
</dbReference>